<protein>
    <recommendedName>
        <fullName evidence="10">DNA primase</fullName>
        <ecNumber evidence="10">2.7.7.-</ecNumber>
    </recommendedName>
</protein>
<accession>A0A7I8VI02</accession>
<dbReference type="PANTHER" id="PTHR10536">
    <property type="entry name" value="DNA PRIMASE SMALL SUBUNIT"/>
    <property type="match status" value="1"/>
</dbReference>
<dbReference type="CDD" id="cd04860">
    <property type="entry name" value="AE_Prim_S"/>
    <property type="match status" value="1"/>
</dbReference>
<evidence type="ECO:0000256" key="2">
    <source>
        <dbReference type="ARBA" id="ARBA00022478"/>
    </source>
</evidence>
<evidence type="ECO:0000256" key="3">
    <source>
        <dbReference type="ARBA" id="ARBA00022515"/>
    </source>
</evidence>
<evidence type="ECO:0000256" key="10">
    <source>
        <dbReference type="RuleBase" id="RU003514"/>
    </source>
</evidence>
<proteinExistence type="inferred from homology"/>
<keyword evidence="6 10" id="KW-0235">DNA replication</keyword>
<evidence type="ECO:0000256" key="8">
    <source>
        <dbReference type="ARBA" id="ARBA00022833"/>
    </source>
</evidence>
<evidence type="ECO:0000313" key="12">
    <source>
        <dbReference type="Proteomes" id="UP000549394"/>
    </source>
</evidence>
<dbReference type="Pfam" id="PF01896">
    <property type="entry name" value="DNA_primase_S"/>
    <property type="match status" value="1"/>
</dbReference>
<comment type="similarity">
    <text evidence="1 10">Belongs to the eukaryotic-type primase small subunit family.</text>
</comment>
<gene>
    <name evidence="11" type="ORF">DGYR_LOCUS4617</name>
</gene>
<dbReference type="Gene3D" id="3.90.920.10">
    <property type="entry name" value="DNA primase, PRIM domain"/>
    <property type="match status" value="1"/>
</dbReference>
<keyword evidence="7" id="KW-0479">Metal-binding</keyword>
<dbReference type="GO" id="GO:0006269">
    <property type="term" value="P:DNA replication, synthesis of primer"/>
    <property type="evidence" value="ECO:0007669"/>
    <property type="project" value="UniProtKB-KW"/>
</dbReference>
<dbReference type="InterPro" id="IPR002755">
    <property type="entry name" value="DNA_primase_S"/>
</dbReference>
<comment type="caution">
    <text evidence="11">The sequence shown here is derived from an EMBL/GenBank/DDBJ whole genome shotgun (WGS) entry which is preliminary data.</text>
</comment>
<keyword evidence="8" id="KW-0862">Zinc</keyword>
<dbReference type="EC" id="2.7.7.-" evidence="10"/>
<dbReference type="GO" id="GO:0003899">
    <property type="term" value="F:DNA-directed RNA polymerase activity"/>
    <property type="evidence" value="ECO:0007669"/>
    <property type="project" value="InterPro"/>
</dbReference>
<evidence type="ECO:0000256" key="9">
    <source>
        <dbReference type="ARBA" id="ARBA00023163"/>
    </source>
</evidence>
<dbReference type="GO" id="GO:0005658">
    <property type="term" value="C:alpha DNA polymerase:primase complex"/>
    <property type="evidence" value="ECO:0007669"/>
    <property type="project" value="UniProtKB-ARBA"/>
</dbReference>
<evidence type="ECO:0000313" key="11">
    <source>
        <dbReference type="EMBL" id="CAD5115933.1"/>
    </source>
</evidence>
<dbReference type="AlphaFoldDB" id="A0A7I8VI02"/>
<dbReference type="SUPFAM" id="SSF56747">
    <property type="entry name" value="Prim-pol domain"/>
    <property type="match status" value="1"/>
</dbReference>
<keyword evidence="5" id="KW-0548">Nucleotidyltransferase</keyword>
<evidence type="ECO:0000256" key="7">
    <source>
        <dbReference type="ARBA" id="ARBA00022723"/>
    </source>
</evidence>
<name>A0A7I8VI02_9ANNE</name>
<dbReference type="GO" id="GO:0046872">
    <property type="term" value="F:metal ion binding"/>
    <property type="evidence" value="ECO:0007669"/>
    <property type="project" value="UniProtKB-KW"/>
</dbReference>
<keyword evidence="4 10" id="KW-0808">Transferase</keyword>
<keyword evidence="2 10" id="KW-0240">DNA-directed RNA polymerase</keyword>
<sequence>MSSDVVEKSSKSVDTFDSAWLQDCLPIYYRKYFPFGPFFRWLNYGGIKGSGFNKREFSFTLIGDIYIRFQSFKDGPSLEKEIIAKSPIKIDIGALYTHDPRNRHTIHPAASFRPVQRELVFDIDMTDYDEVRYCCQGAQVCENCWILMDIAVKIIQKALADDFGYEHILWVFSGRRGIHAWVCDESARTLTASQRSAVAEYLVLLKGGTDVGRRVNLNDNRIHSSVRRAINIIDEHFFKYLSKHDIFGNEERVQKFLKLIPDIIRDEVEKSIADLETAKDKWRAFQATVKTFCRKNSQKSWQISMLAEEIQLHFCYPRIDIAVSKGLNHLLKAPFCVHPKTGKICVPFTADNMIDPNNVPTLNSLIEELDNVPASKKPYRHSSMKDSINVFDEFLKKLERSRTGRDMENLSLDDW</sequence>
<dbReference type="Proteomes" id="UP000549394">
    <property type="component" value="Unassembled WGS sequence"/>
</dbReference>
<dbReference type="NCBIfam" id="TIGR00335">
    <property type="entry name" value="primase_sml"/>
    <property type="match status" value="1"/>
</dbReference>
<dbReference type="EMBL" id="CAJFCJ010000006">
    <property type="protein sequence ID" value="CAD5115933.1"/>
    <property type="molecule type" value="Genomic_DNA"/>
</dbReference>
<evidence type="ECO:0000256" key="5">
    <source>
        <dbReference type="ARBA" id="ARBA00022695"/>
    </source>
</evidence>
<dbReference type="InterPro" id="IPR014052">
    <property type="entry name" value="DNA_primase_ssu_euk/arc"/>
</dbReference>
<dbReference type="FunFam" id="3.90.920.10:FF:000003">
    <property type="entry name" value="DNA primase"/>
    <property type="match status" value="1"/>
</dbReference>
<reference evidence="11 12" key="1">
    <citation type="submission" date="2020-08" db="EMBL/GenBank/DDBJ databases">
        <authorList>
            <person name="Hejnol A."/>
        </authorList>
    </citation>
    <scope>NUCLEOTIDE SEQUENCE [LARGE SCALE GENOMIC DNA]</scope>
</reference>
<keyword evidence="12" id="KW-1185">Reference proteome</keyword>
<evidence type="ECO:0000256" key="4">
    <source>
        <dbReference type="ARBA" id="ARBA00022679"/>
    </source>
</evidence>
<organism evidence="11 12">
    <name type="scientific">Dimorphilus gyrociliatus</name>
    <dbReference type="NCBI Taxonomy" id="2664684"/>
    <lineage>
        <taxon>Eukaryota</taxon>
        <taxon>Metazoa</taxon>
        <taxon>Spiralia</taxon>
        <taxon>Lophotrochozoa</taxon>
        <taxon>Annelida</taxon>
        <taxon>Polychaeta</taxon>
        <taxon>Polychaeta incertae sedis</taxon>
        <taxon>Dinophilidae</taxon>
        <taxon>Dimorphilus</taxon>
    </lineage>
</organism>
<keyword evidence="3 10" id="KW-0639">Primosome</keyword>
<keyword evidence="9" id="KW-0804">Transcription</keyword>
<evidence type="ECO:0000256" key="6">
    <source>
        <dbReference type="ARBA" id="ARBA00022705"/>
    </source>
</evidence>
<dbReference type="OrthoDB" id="19606at2759"/>
<evidence type="ECO:0000256" key="1">
    <source>
        <dbReference type="ARBA" id="ARBA00009762"/>
    </source>
</evidence>